<accession>A0A7G6UMX5</accession>
<proteinExistence type="predicted"/>
<dbReference type="Proteomes" id="UP000515838">
    <property type="component" value="Chromosome"/>
</dbReference>
<reference evidence="2 4" key="1">
    <citation type="submission" date="2020-08" db="EMBL/GenBank/DDBJ databases">
        <title>Streptomycin Non-resistant strain, P. mexicana.</title>
        <authorList>
            <person name="Ganesh-Kumar S."/>
            <person name="Zhe T."/>
            <person name="Yu Z."/>
            <person name="Min Y."/>
        </authorList>
    </citation>
    <scope>NUCLEOTIDE SEQUENCE [LARGE SCALE GENOMIC DNA]</scope>
    <source>
        <strain evidence="2 4">GTZY2</strain>
    </source>
</reference>
<dbReference type="OrthoDB" id="5958722at2"/>
<sequence>MTPLDKPLRRELMLGDQAYTLTIDPTGLKLVEKGRRNGVEIRWADLVTGDAALAAALQASTERT</sequence>
<dbReference type="Proteomes" id="UP000515506">
    <property type="component" value="Chromosome"/>
</dbReference>
<keyword evidence="3" id="KW-1185">Reference proteome</keyword>
<dbReference type="EMBL" id="CP060028">
    <property type="protein sequence ID" value="QND80372.1"/>
    <property type="molecule type" value="Genomic_DNA"/>
</dbReference>
<organism evidence="2 4">
    <name type="scientific">Pseudoxanthomonas mexicana</name>
    <dbReference type="NCBI Taxonomy" id="128785"/>
    <lineage>
        <taxon>Bacteria</taxon>
        <taxon>Pseudomonadati</taxon>
        <taxon>Pseudomonadota</taxon>
        <taxon>Gammaproteobacteria</taxon>
        <taxon>Lysobacterales</taxon>
        <taxon>Lysobacteraceae</taxon>
        <taxon>Pseudoxanthomonas</taxon>
    </lineage>
</organism>
<dbReference type="EMBL" id="CP060731">
    <property type="protein sequence ID" value="QNN76235.1"/>
    <property type="molecule type" value="Genomic_DNA"/>
</dbReference>
<dbReference type="AlphaFoldDB" id="A0A7G6UMX5"/>
<protein>
    <submittedName>
        <fullName evidence="2">Uncharacterized protein</fullName>
    </submittedName>
</protein>
<gene>
    <name evidence="1" type="ORF">H4W19_00725</name>
    <name evidence="2" type="ORF">IAE60_09625</name>
</gene>
<evidence type="ECO:0000313" key="1">
    <source>
        <dbReference type="EMBL" id="QND80372.1"/>
    </source>
</evidence>
<evidence type="ECO:0000313" key="4">
    <source>
        <dbReference type="Proteomes" id="UP000515838"/>
    </source>
</evidence>
<evidence type="ECO:0000313" key="2">
    <source>
        <dbReference type="EMBL" id="QNN76235.1"/>
    </source>
</evidence>
<reference evidence="1 3" key="2">
    <citation type="submission" date="2020-08" db="EMBL/GenBank/DDBJ databases">
        <title>Streptomycin resistant and MDR strain, P. mexicana.</title>
        <authorList>
            <person name="Ganesh-kumar S."/>
            <person name="Zhe T."/>
            <person name="Yu Z."/>
            <person name="Min Y."/>
        </authorList>
    </citation>
    <scope>NUCLEOTIDE SEQUENCE [LARGE SCALE GENOMIC DNA]</scope>
    <source>
        <strain evidence="1 3">GTZY</strain>
    </source>
</reference>
<dbReference type="GeneID" id="81471227"/>
<dbReference type="RefSeq" id="WP_162111329.1">
    <property type="nucleotide sequence ID" value="NZ_CP060028.1"/>
</dbReference>
<name>A0A7G6UMX5_PSEMX</name>
<evidence type="ECO:0000313" key="3">
    <source>
        <dbReference type="Proteomes" id="UP000515506"/>
    </source>
</evidence>